<dbReference type="SUPFAM" id="SSF57959">
    <property type="entry name" value="Leucine zipper domain"/>
    <property type="match status" value="1"/>
</dbReference>
<name>A0AAD8ZEV5_9TELE</name>
<evidence type="ECO:0000256" key="13">
    <source>
        <dbReference type="SAM" id="MobiDB-lite"/>
    </source>
</evidence>
<gene>
    <name evidence="16" type="ORF">P4O66_000601</name>
</gene>
<dbReference type="Proteomes" id="UP001239994">
    <property type="component" value="Unassembled WGS sequence"/>
</dbReference>
<comment type="caution">
    <text evidence="12">Lacks conserved residue(s) required for the propagation of feature annotation.</text>
</comment>
<evidence type="ECO:0000256" key="7">
    <source>
        <dbReference type="ARBA" id="ARBA00023125"/>
    </source>
</evidence>
<dbReference type="EMBL" id="JAROKS010000012">
    <property type="protein sequence ID" value="KAK1798102.1"/>
    <property type="molecule type" value="Genomic_DNA"/>
</dbReference>
<accession>A0AAD8ZEV5</accession>
<dbReference type="PANTHER" id="PTHR13044">
    <property type="entry name" value="ACTIVATING TRANSCRIPTION FACTOR ATF 4/5"/>
    <property type="match status" value="1"/>
</dbReference>
<feature type="region of interest" description="Disordered" evidence="13">
    <location>
        <begin position="270"/>
        <end position="351"/>
    </location>
</feature>
<evidence type="ECO:0000313" key="16">
    <source>
        <dbReference type="EMBL" id="KAK1798102.1"/>
    </source>
</evidence>
<dbReference type="InterPro" id="IPR036265">
    <property type="entry name" value="HIT-like_sf"/>
</dbReference>
<comment type="caution">
    <text evidence="16">The sequence shown here is derived from an EMBL/GenBank/DDBJ whole genome shotgun (WGS) entry which is preliminary data.</text>
</comment>
<evidence type="ECO:0000259" key="15">
    <source>
        <dbReference type="PROSITE" id="PS51084"/>
    </source>
</evidence>
<dbReference type="CDD" id="cd14692">
    <property type="entry name" value="bZIP_ATF4"/>
    <property type="match status" value="1"/>
</dbReference>
<feature type="region of interest" description="Disordered" evidence="13">
    <location>
        <begin position="27"/>
        <end position="48"/>
    </location>
</feature>
<dbReference type="FunFam" id="1.20.5.170:FF:000021">
    <property type="entry name" value="Cyclic AMP-dependent transcription factor ATF-4"/>
    <property type="match status" value="1"/>
</dbReference>
<feature type="domain" description="BZIP" evidence="14">
    <location>
        <begin position="331"/>
        <end position="394"/>
    </location>
</feature>
<keyword evidence="9" id="KW-0804">Transcription</keyword>
<evidence type="ECO:0000259" key="14">
    <source>
        <dbReference type="PROSITE" id="PS50217"/>
    </source>
</evidence>
<dbReference type="GO" id="GO:1990590">
    <property type="term" value="C:ATF1-ATF4 transcription factor complex"/>
    <property type="evidence" value="ECO:0007669"/>
    <property type="project" value="TreeGrafter"/>
</dbReference>
<dbReference type="GO" id="GO:1990589">
    <property type="term" value="C:ATF4-CREB1 transcription factor complex"/>
    <property type="evidence" value="ECO:0007669"/>
    <property type="project" value="TreeGrafter"/>
</dbReference>
<dbReference type="Gene3D" id="3.30.428.10">
    <property type="entry name" value="HIT-like"/>
    <property type="match status" value="1"/>
</dbReference>
<dbReference type="InterPro" id="IPR004827">
    <property type="entry name" value="bZIP"/>
</dbReference>
<evidence type="ECO:0000256" key="6">
    <source>
        <dbReference type="ARBA" id="ARBA00023108"/>
    </source>
</evidence>
<organism evidence="16 17">
    <name type="scientific">Electrophorus voltai</name>
    <dbReference type="NCBI Taxonomy" id="2609070"/>
    <lineage>
        <taxon>Eukaryota</taxon>
        <taxon>Metazoa</taxon>
        <taxon>Chordata</taxon>
        <taxon>Craniata</taxon>
        <taxon>Vertebrata</taxon>
        <taxon>Euteleostomi</taxon>
        <taxon>Actinopterygii</taxon>
        <taxon>Neopterygii</taxon>
        <taxon>Teleostei</taxon>
        <taxon>Ostariophysi</taxon>
        <taxon>Gymnotiformes</taxon>
        <taxon>Gymnotoidei</taxon>
        <taxon>Gymnotidae</taxon>
        <taxon>Electrophorus</taxon>
    </lineage>
</organism>
<evidence type="ECO:0000256" key="4">
    <source>
        <dbReference type="ARBA" id="ARBA00022491"/>
    </source>
</evidence>
<dbReference type="AlphaFoldDB" id="A0AAD8ZEV5"/>
<sequence>MSLSSQLCMEDAGSLFLGPSTLMADPFGPLLDEDEERSLSEGSSSPLSFSSYSESYTSSPFSSPLAPSPLGCKVGCDVSPLPWLSAGEQVDAHAGADQKEGDAFSGMEWMAEKIDLSDFDLDSLIGSCDLDEPPSSPEELLATLNSQMELDLNPLPFPSTSTSNPEELVLPALPLDLPLPELPEDPEIRPDPVTIEVKSEPPSPPPAPAPHSPAFTLELGSEVDISELEKAVSKVGSDHQTPSLVLSLSPAHILLVLAPKDEVSIVASTCTDQSDSGVDSMSGSPPHCPSPTPSPKPMGVSRTKPYSKPDPGTGPAVGGRVKTTSGAPKMADKKLKKMEQNKTAATRYRQKKRVEQESLNLECVELEKRNEELKEKADSISREIQYLKDLMEEVRTSSTMTSPERHVIWKAGELEAYLHPSPWTPGATVVTHNPPRGHSSLFHLPEDSFLSLLLGARAVGRLLCERLGAQRCALVHRPEDEAPTARLLLLPLHGLQEQWTPHLAAEEEFQPHDPGYITSKSGPRWADRNLEDIRERIRAKLPSPDAPLDYTFFGDPSHVGLFSRIVRGEEQQWRVWEDEEHIAFLTPFPNTPGLTVVIPRKPLTSNILRLEEGNYKRLVLATRRVVRLLEESLGAWGVGLIFEGYEIDYAHAKLIPLLSCPGNLTQSLTCPVPEFYDLYPGFVTSASGPPAMPEDLTEMHSKITQAASNSLGHII</sequence>
<feature type="domain" description="HIT" evidence="15">
    <location>
        <begin position="561"/>
        <end position="666"/>
    </location>
</feature>
<comment type="similarity">
    <text evidence="2">Belongs to the bZIP family.</text>
</comment>
<feature type="region of interest" description="Disordered" evidence="13">
    <location>
        <begin position="193"/>
        <end position="215"/>
    </location>
</feature>
<evidence type="ECO:0000256" key="11">
    <source>
        <dbReference type="ARBA" id="ARBA00032136"/>
    </source>
</evidence>
<proteinExistence type="inferred from homology"/>
<feature type="compositionally biased region" description="Pro residues" evidence="13">
    <location>
        <begin position="201"/>
        <end position="211"/>
    </location>
</feature>
<keyword evidence="17" id="KW-1185">Reference proteome</keyword>
<feature type="compositionally biased region" description="Polar residues" evidence="13">
    <location>
        <begin position="270"/>
        <end position="281"/>
    </location>
</feature>
<dbReference type="InterPro" id="IPR011146">
    <property type="entry name" value="HIT-like"/>
</dbReference>
<evidence type="ECO:0000256" key="2">
    <source>
        <dbReference type="ARBA" id="ARBA00007163"/>
    </source>
</evidence>
<dbReference type="PROSITE" id="PS51084">
    <property type="entry name" value="HIT_2"/>
    <property type="match status" value="1"/>
</dbReference>
<dbReference type="SMART" id="SM00338">
    <property type="entry name" value="BRLZ"/>
    <property type="match status" value="1"/>
</dbReference>
<protein>
    <recommendedName>
        <fullName evidence="3">Cyclic AMP-dependent transcription factor ATF-4</fullName>
    </recommendedName>
    <alternativeName>
        <fullName evidence="11">Activating transcription factor 4</fullName>
    </alternativeName>
</protein>
<evidence type="ECO:0000256" key="9">
    <source>
        <dbReference type="ARBA" id="ARBA00023163"/>
    </source>
</evidence>
<keyword evidence="4" id="KW-0678">Repressor</keyword>
<dbReference type="PROSITE" id="PS00036">
    <property type="entry name" value="BZIP_BASIC"/>
    <property type="match status" value="1"/>
</dbReference>
<evidence type="ECO:0000256" key="1">
    <source>
        <dbReference type="ARBA" id="ARBA00004123"/>
    </source>
</evidence>
<dbReference type="GO" id="GO:0001228">
    <property type="term" value="F:DNA-binding transcription activator activity, RNA polymerase II-specific"/>
    <property type="evidence" value="ECO:0007669"/>
    <property type="project" value="TreeGrafter"/>
</dbReference>
<keyword evidence="7" id="KW-0238">DNA-binding</keyword>
<keyword evidence="10" id="KW-0539">Nucleus</keyword>
<keyword evidence="6" id="KW-0090">Biological rhythms</keyword>
<dbReference type="GO" id="GO:0000977">
    <property type="term" value="F:RNA polymerase II transcription regulatory region sequence-specific DNA binding"/>
    <property type="evidence" value="ECO:0007669"/>
    <property type="project" value="TreeGrafter"/>
</dbReference>
<evidence type="ECO:0000313" key="17">
    <source>
        <dbReference type="Proteomes" id="UP001239994"/>
    </source>
</evidence>
<dbReference type="InterPro" id="IPR046347">
    <property type="entry name" value="bZIP_sf"/>
</dbReference>
<comment type="subcellular location">
    <subcellularLocation>
        <location evidence="1">Nucleus</location>
    </subcellularLocation>
</comment>
<dbReference type="GO" id="GO:0048511">
    <property type="term" value="P:rhythmic process"/>
    <property type="evidence" value="ECO:0007669"/>
    <property type="project" value="UniProtKB-KW"/>
</dbReference>
<evidence type="ECO:0000256" key="8">
    <source>
        <dbReference type="ARBA" id="ARBA00023159"/>
    </source>
</evidence>
<dbReference type="PANTHER" id="PTHR13044:SF2">
    <property type="entry name" value="CYCLIC AMP-DEPENDENT TRANSCRIPTION FACTOR ATF-4"/>
    <property type="match status" value="1"/>
</dbReference>
<dbReference type="GO" id="GO:0042981">
    <property type="term" value="P:regulation of apoptotic process"/>
    <property type="evidence" value="ECO:0007669"/>
    <property type="project" value="UniProtKB-ARBA"/>
</dbReference>
<dbReference type="PROSITE" id="PS50217">
    <property type="entry name" value="BZIP"/>
    <property type="match status" value="1"/>
</dbReference>
<evidence type="ECO:0000256" key="5">
    <source>
        <dbReference type="ARBA" id="ARBA00023015"/>
    </source>
</evidence>
<keyword evidence="5" id="KW-0805">Transcription regulation</keyword>
<evidence type="ECO:0000256" key="3">
    <source>
        <dbReference type="ARBA" id="ARBA00018846"/>
    </source>
</evidence>
<dbReference type="Gene3D" id="1.20.5.170">
    <property type="match status" value="1"/>
</dbReference>
<dbReference type="Pfam" id="PF00170">
    <property type="entry name" value="bZIP_1"/>
    <property type="match status" value="1"/>
</dbReference>
<dbReference type="SUPFAM" id="SSF54197">
    <property type="entry name" value="HIT-like"/>
    <property type="match status" value="1"/>
</dbReference>
<dbReference type="GO" id="GO:0003824">
    <property type="term" value="F:catalytic activity"/>
    <property type="evidence" value="ECO:0007669"/>
    <property type="project" value="InterPro"/>
</dbReference>
<keyword evidence="8" id="KW-0010">Activator</keyword>
<feature type="compositionally biased region" description="Basic and acidic residues" evidence="13">
    <location>
        <begin position="330"/>
        <end position="340"/>
    </location>
</feature>
<evidence type="ECO:0000256" key="12">
    <source>
        <dbReference type="PROSITE-ProRule" id="PRU00464"/>
    </source>
</evidence>
<reference evidence="16" key="1">
    <citation type="submission" date="2023-03" db="EMBL/GenBank/DDBJ databases">
        <title>Electrophorus voltai genome.</title>
        <authorList>
            <person name="Bian C."/>
        </authorList>
    </citation>
    <scope>NUCLEOTIDE SEQUENCE</scope>
    <source>
        <strain evidence="16">CB-2022</strain>
        <tissue evidence="16">Muscle</tissue>
    </source>
</reference>
<feature type="compositionally biased region" description="Pro residues" evidence="13">
    <location>
        <begin position="286"/>
        <end position="296"/>
    </location>
</feature>
<evidence type="ECO:0000256" key="10">
    <source>
        <dbReference type="ARBA" id="ARBA00023242"/>
    </source>
</evidence>